<evidence type="ECO:0000256" key="5">
    <source>
        <dbReference type="ARBA" id="ARBA00022737"/>
    </source>
</evidence>
<evidence type="ECO:0000256" key="4">
    <source>
        <dbReference type="ARBA" id="ARBA00022723"/>
    </source>
</evidence>
<comment type="catalytic activity">
    <reaction evidence="1">
        <text>[E2 ubiquitin-conjugating enzyme]-S-ubiquitinyl-L-cysteine + [acceptor protein]-L-lysine = [E2 ubiquitin-conjugating enzyme]-L-cysteine + [acceptor protein]-N(6)-ubiquitinyl-L-lysine.</text>
        <dbReference type="EC" id="2.3.2.31"/>
    </reaction>
</comment>
<proteinExistence type="predicted"/>
<dbReference type="InterPro" id="IPR002867">
    <property type="entry name" value="IBR_dom"/>
</dbReference>
<keyword evidence="4" id="KW-0479">Metal-binding</keyword>
<dbReference type="PROSITE" id="PS51873">
    <property type="entry name" value="TRIAD"/>
    <property type="match status" value="1"/>
</dbReference>
<dbReference type="GO" id="GO:0008270">
    <property type="term" value="F:zinc ion binding"/>
    <property type="evidence" value="ECO:0007669"/>
    <property type="project" value="UniProtKB-KW"/>
</dbReference>
<dbReference type="PANTHER" id="PTHR11685">
    <property type="entry name" value="RBR FAMILY RING FINGER AND IBR DOMAIN-CONTAINING"/>
    <property type="match status" value="1"/>
</dbReference>
<protein>
    <recommendedName>
        <fullName evidence="2">RBR-type E3 ubiquitin transferase</fullName>
        <ecNumber evidence="2">2.3.2.31</ecNumber>
    </recommendedName>
</protein>
<sequence length="261" mass="30080">MDLDWDDDEEPRGDGRECPICYESLSEKDWTWVVYSRYCKECAKPYLITKVQDAIKNELYYPVREGRDDIHLPSLQQLIDDDALLRMYFHRGRDYAVPVPERKYCKHKILVGDRPEDPYTYENRKTWIPPIALEVETETCGFQLRAPTEDLLDCSSCSGLTCANCIKPIYGANVDHYCPMLEEADEEVDGFAGQVRGKEYQICPNEQCQMPVSLWAACNHMVCAKPSCRTEFCFVCGERADESDGHWGTHEDQCPVYGQPD</sequence>
<reference evidence="10 11" key="1">
    <citation type="submission" date="2015-07" db="EMBL/GenBank/DDBJ databases">
        <title>Comparative genomics of the Sigatoka disease complex on banana suggests a link between parallel evolutionary changes in Pseudocercospora fijiensis and Pseudocercospora eumusae and increased virulence on the banana host.</title>
        <authorList>
            <person name="Chang T.-C."/>
            <person name="Salvucci A."/>
            <person name="Crous P.W."/>
            <person name="Stergiopoulos I."/>
        </authorList>
    </citation>
    <scope>NUCLEOTIDE SEQUENCE [LARGE SCALE GENOMIC DNA]</scope>
    <source>
        <strain evidence="10 11">CBS 116634</strain>
    </source>
</reference>
<evidence type="ECO:0000256" key="8">
    <source>
        <dbReference type="ARBA" id="ARBA00022833"/>
    </source>
</evidence>
<evidence type="ECO:0000313" key="10">
    <source>
        <dbReference type="EMBL" id="KXT14540.1"/>
    </source>
</evidence>
<gene>
    <name evidence="10" type="ORF">AC579_9124</name>
</gene>
<dbReference type="InterPro" id="IPR044066">
    <property type="entry name" value="TRIAD_supradom"/>
</dbReference>
<dbReference type="SUPFAM" id="SSF57850">
    <property type="entry name" value="RING/U-box"/>
    <property type="match status" value="1"/>
</dbReference>
<keyword evidence="5" id="KW-0677">Repeat</keyword>
<dbReference type="EMBL" id="LFZO01000079">
    <property type="protein sequence ID" value="KXT14540.1"/>
    <property type="molecule type" value="Genomic_DNA"/>
</dbReference>
<dbReference type="AlphaFoldDB" id="A0A139IIM2"/>
<feature type="domain" description="RING-type" evidence="9">
    <location>
        <begin position="14"/>
        <end position="258"/>
    </location>
</feature>
<evidence type="ECO:0000256" key="6">
    <source>
        <dbReference type="ARBA" id="ARBA00022771"/>
    </source>
</evidence>
<dbReference type="Proteomes" id="UP000073492">
    <property type="component" value="Unassembled WGS sequence"/>
</dbReference>
<evidence type="ECO:0000256" key="3">
    <source>
        <dbReference type="ARBA" id="ARBA00022679"/>
    </source>
</evidence>
<keyword evidence="8" id="KW-0862">Zinc</keyword>
<dbReference type="EC" id="2.3.2.31" evidence="2"/>
<dbReference type="InterPro" id="IPR031127">
    <property type="entry name" value="E3_UB_ligase_RBR"/>
</dbReference>
<keyword evidence="7" id="KW-0833">Ubl conjugation pathway</keyword>
<keyword evidence="3" id="KW-0808">Transferase</keyword>
<organism evidence="10 11">
    <name type="scientific">Pseudocercospora musae</name>
    <dbReference type="NCBI Taxonomy" id="113226"/>
    <lineage>
        <taxon>Eukaryota</taxon>
        <taxon>Fungi</taxon>
        <taxon>Dikarya</taxon>
        <taxon>Ascomycota</taxon>
        <taxon>Pezizomycotina</taxon>
        <taxon>Dothideomycetes</taxon>
        <taxon>Dothideomycetidae</taxon>
        <taxon>Mycosphaerellales</taxon>
        <taxon>Mycosphaerellaceae</taxon>
        <taxon>Pseudocercospora</taxon>
    </lineage>
</organism>
<evidence type="ECO:0000313" key="11">
    <source>
        <dbReference type="Proteomes" id="UP000073492"/>
    </source>
</evidence>
<dbReference type="STRING" id="113226.A0A139IIM2"/>
<name>A0A139IIM2_9PEZI</name>
<dbReference type="GO" id="GO:0061630">
    <property type="term" value="F:ubiquitin protein ligase activity"/>
    <property type="evidence" value="ECO:0007669"/>
    <property type="project" value="UniProtKB-EC"/>
</dbReference>
<comment type="caution">
    <text evidence="10">The sequence shown here is derived from an EMBL/GenBank/DDBJ whole genome shotgun (WGS) entry which is preliminary data.</text>
</comment>
<evidence type="ECO:0000256" key="2">
    <source>
        <dbReference type="ARBA" id="ARBA00012251"/>
    </source>
</evidence>
<evidence type="ECO:0000256" key="1">
    <source>
        <dbReference type="ARBA" id="ARBA00001798"/>
    </source>
</evidence>
<keyword evidence="11" id="KW-1185">Reference proteome</keyword>
<dbReference type="GO" id="GO:0016567">
    <property type="term" value="P:protein ubiquitination"/>
    <property type="evidence" value="ECO:0007669"/>
    <property type="project" value="InterPro"/>
</dbReference>
<dbReference type="Gene3D" id="1.20.120.1750">
    <property type="match status" value="1"/>
</dbReference>
<evidence type="ECO:0000259" key="9">
    <source>
        <dbReference type="PROSITE" id="PS51873"/>
    </source>
</evidence>
<accession>A0A139IIM2</accession>
<keyword evidence="6" id="KW-0863">Zinc-finger</keyword>
<evidence type="ECO:0000256" key="7">
    <source>
        <dbReference type="ARBA" id="ARBA00022786"/>
    </source>
</evidence>
<dbReference type="OrthoDB" id="10009520at2759"/>
<dbReference type="Pfam" id="PF01485">
    <property type="entry name" value="IBR"/>
    <property type="match status" value="1"/>
</dbReference>